<reference evidence="2 3" key="1">
    <citation type="journal article" date="2019" name="Commun. Biol.">
        <title>The bagworm genome reveals a unique fibroin gene that provides high tensile strength.</title>
        <authorList>
            <person name="Kono N."/>
            <person name="Nakamura H."/>
            <person name="Ohtoshi R."/>
            <person name="Tomita M."/>
            <person name="Numata K."/>
            <person name="Arakawa K."/>
        </authorList>
    </citation>
    <scope>NUCLEOTIDE SEQUENCE [LARGE SCALE GENOMIC DNA]</scope>
</reference>
<evidence type="ECO:0000313" key="3">
    <source>
        <dbReference type="Proteomes" id="UP000299102"/>
    </source>
</evidence>
<organism evidence="2 3">
    <name type="scientific">Eumeta variegata</name>
    <name type="common">Bagworm moth</name>
    <name type="synonym">Eumeta japonica</name>
    <dbReference type="NCBI Taxonomy" id="151549"/>
    <lineage>
        <taxon>Eukaryota</taxon>
        <taxon>Metazoa</taxon>
        <taxon>Ecdysozoa</taxon>
        <taxon>Arthropoda</taxon>
        <taxon>Hexapoda</taxon>
        <taxon>Insecta</taxon>
        <taxon>Pterygota</taxon>
        <taxon>Neoptera</taxon>
        <taxon>Endopterygota</taxon>
        <taxon>Lepidoptera</taxon>
        <taxon>Glossata</taxon>
        <taxon>Ditrysia</taxon>
        <taxon>Tineoidea</taxon>
        <taxon>Psychidae</taxon>
        <taxon>Oiketicinae</taxon>
        <taxon>Eumeta</taxon>
    </lineage>
</organism>
<dbReference type="EMBL" id="BGZK01001076">
    <property type="protein sequence ID" value="GBP70474.1"/>
    <property type="molecule type" value="Genomic_DNA"/>
</dbReference>
<feature type="compositionally biased region" description="Basic and acidic residues" evidence="1">
    <location>
        <begin position="32"/>
        <end position="42"/>
    </location>
</feature>
<evidence type="ECO:0000313" key="2">
    <source>
        <dbReference type="EMBL" id="GBP70474.1"/>
    </source>
</evidence>
<sequence length="66" mass="7424">MERGARPSYEDGAGWRQILSILEESDSDYEDSTSKNEDDNHISIRSQESDTDQDASDNNSDNEPNS</sequence>
<protein>
    <submittedName>
        <fullName evidence="2">Uncharacterized protein</fullName>
    </submittedName>
</protein>
<comment type="caution">
    <text evidence="2">The sequence shown here is derived from an EMBL/GenBank/DDBJ whole genome shotgun (WGS) entry which is preliminary data.</text>
</comment>
<feature type="compositionally biased region" description="Polar residues" evidence="1">
    <location>
        <begin position="56"/>
        <end position="66"/>
    </location>
</feature>
<gene>
    <name evidence="2" type="ORF">EVAR_56141_1</name>
</gene>
<proteinExistence type="predicted"/>
<feature type="region of interest" description="Disordered" evidence="1">
    <location>
        <begin position="22"/>
        <end position="66"/>
    </location>
</feature>
<keyword evidence="3" id="KW-1185">Reference proteome</keyword>
<dbReference type="AlphaFoldDB" id="A0A4C1Y6C3"/>
<name>A0A4C1Y6C3_EUMVA</name>
<dbReference type="Proteomes" id="UP000299102">
    <property type="component" value="Unassembled WGS sequence"/>
</dbReference>
<evidence type="ECO:0000256" key="1">
    <source>
        <dbReference type="SAM" id="MobiDB-lite"/>
    </source>
</evidence>
<accession>A0A4C1Y6C3</accession>